<organism evidence="3 4">
    <name type="scientific">Candidatus Staskawiczbacteria bacterium RIFCSPHIGHO2_12_FULL_38_11</name>
    <dbReference type="NCBI Taxonomy" id="1802209"/>
    <lineage>
        <taxon>Bacteria</taxon>
        <taxon>Candidatus Staskawicziibacteriota</taxon>
    </lineage>
</organism>
<evidence type="ECO:0000313" key="4">
    <source>
        <dbReference type="Proteomes" id="UP000179214"/>
    </source>
</evidence>
<evidence type="ECO:0000256" key="2">
    <source>
        <dbReference type="SAM" id="Phobius"/>
    </source>
</evidence>
<feature type="transmembrane region" description="Helical" evidence="2">
    <location>
        <begin position="81"/>
        <end position="97"/>
    </location>
</feature>
<proteinExistence type="predicted"/>
<name>A0A1G2I5H3_9BACT</name>
<dbReference type="AlphaFoldDB" id="A0A1G2I5H3"/>
<keyword evidence="2" id="KW-0472">Membrane</keyword>
<evidence type="ECO:0008006" key="5">
    <source>
        <dbReference type="Google" id="ProtNLM"/>
    </source>
</evidence>
<evidence type="ECO:0000256" key="1">
    <source>
        <dbReference type="SAM" id="MobiDB-lite"/>
    </source>
</evidence>
<keyword evidence="2" id="KW-1133">Transmembrane helix</keyword>
<reference evidence="3 4" key="1">
    <citation type="journal article" date="2016" name="Nat. Commun.">
        <title>Thousands of microbial genomes shed light on interconnected biogeochemical processes in an aquifer system.</title>
        <authorList>
            <person name="Anantharaman K."/>
            <person name="Brown C.T."/>
            <person name="Hug L.A."/>
            <person name="Sharon I."/>
            <person name="Castelle C.J."/>
            <person name="Probst A.J."/>
            <person name="Thomas B.C."/>
            <person name="Singh A."/>
            <person name="Wilkins M.J."/>
            <person name="Karaoz U."/>
            <person name="Brodie E.L."/>
            <person name="Williams K.H."/>
            <person name="Hubbard S.S."/>
            <person name="Banfield J.F."/>
        </authorList>
    </citation>
    <scope>NUCLEOTIDE SEQUENCE [LARGE SCALE GENOMIC DNA]</scope>
</reference>
<feature type="region of interest" description="Disordered" evidence="1">
    <location>
        <begin position="49"/>
        <end position="68"/>
    </location>
</feature>
<evidence type="ECO:0000313" key="3">
    <source>
        <dbReference type="EMBL" id="OGZ69995.1"/>
    </source>
</evidence>
<dbReference type="Proteomes" id="UP000179214">
    <property type="component" value="Unassembled WGS sequence"/>
</dbReference>
<accession>A0A1G2I5H3</accession>
<gene>
    <name evidence="3" type="ORF">A3F47_00610</name>
</gene>
<sequence>MAKKKIYDITPPKVAYKVENTIKEMAVNDKPKKAPKKAKVVFQSAKLIQPPQPTQSPQSIKQPQPLQLPEGRKRRFPLREILVGSSVILILLCIYFYNTLPKADIEIWPKTEVLSLQEKVKSDKSVTSVDFDKKVIPAQYVEVEKASWQEFQATGSASNDGKATGTMKIYNKISPSSSFTLKIGTHFLSDSGKYFITLDKVTIPGMNGNTPGSISVKVQAEESGEDHNIGSSKFSVPKLSGTSYYYSIWGESTSAMSGGYAGKVKKVTNKDIVNAKDALTKQLLDQAEKSLRDNLAEGDIVLDGAVAKTIIEASADVKEGAIVDKFTQQAKVKVSALIFKKQDLESFAKTNISSQLPPAKKLLENSLDLSYASTLIDMKLGTQTLDVQMSAKTYYSIDTVSLVDVVSTKSADQIKRAIDENYGEFISELKVNFWPFWVKSAPKNTDRIKIDLLFK</sequence>
<protein>
    <recommendedName>
        <fullName evidence="5">Baseplate protein J-like domain-containing protein</fullName>
    </recommendedName>
</protein>
<keyword evidence="2" id="KW-0812">Transmembrane</keyword>
<feature type="compositionally biased region" description="Low complexity" evidence="1">
    <location>
        <begin position="55"/>
        <end position="68"/>
    </location>
</feature>
<dbReference type="EMBL" id="MHOV01000021">
    <property type="protein sequence ID" value="OGZ69995.1"/>
    <property type="molecule type" value="Genomic_DNA"/>
</dbReference>
<comment type="caution">
    <text evidence="3">The sequence shown here is derived from an EMBL/GenBank/DDBJ whole genome shotgun (WGS) entry which is preliminary data.</text>
</comment>